<evidence type="ECO:0000256" key="7">
    <source>
        <dbReference type="ARBA" id="ARBA00022989"/>
    </source>
</evidence>
<proteinExistence type="inferred from homology"/>
<evidence type="ECO:0000256" key="2">
    <source>
        <dbReference type="ARBA" id="ARBA00006375"/>
    </source>
</evidence>
<name>A0A0L0N0L1_TOLOC</name>
<evidence type="ECO:0000256" key="4">
    <source>
        <dbReference type="ARBA" id="ARBA00022692"/>
    </source>
</evidence>
<dbReference type="Pfam" id="PF00153">
    <property type="entry name" value="Mito_carr"/>
    <property type="match status" value="3"/>
</dbReference>
<evidence type="ECO:0000313" key="13">
    <source>
        <dbReference type="Proteomes" id="UP000036947"/>
    </source>
</evidence>
<keyword evidence="7" id="KW-1133">Transmembrane helix</keyword>
<dbReference type="EMBL" id="LFRF01000034">
    <property type="protein sequence ID" value="KND87653.1"/>
    <property type="molecule type" value="Genomic_DNA"/>
</dbReference>
<dbReference type="PRINTS" id="PR00926">
    <property type="entry name" value="MITOCARRIER"/>
</dbReference>
<dbReference type="InterPro" id="IPR023395">
    <property type="entry name" value="MCP_dom_sf"/>
</dbReference>
<evidence type="ECO:0000256" key="3">
    <source>
        <dbReference type="ARBA" id="ARBA00022448"/>
    </source>
</evidence>
<evidence type="ECO:0000256" key="5">
    <source>
        <dbReference type="ARBA" id="ARBA00022737"/>
    </source>
</evidence>
<dbReference type="PANTHER" id="PTHR45939">
    <property type="entry name" value="PEROXISOMAL MEMBRANE PROTEIN PMP34-RELATED"/>
    <property type="match status" value="1"/>
</dbReference>
<dbReference type="InterPro" id="IPR002067">
    <property type="entry name" value="MCP"/>
</dbReference>
<dbReference type="InterPro" id="IPR018108">
    <property type="entry name" value="MCP_transmembrane"/>
</dbReference>
<dbReference type="SUPFAM" id="SSF103506">
    <property type="entry name" value="Mitochondrial carrier"/>
    <property type="match status" value="1"/>
</dbReference>
<feature type="repeat" description="Solcar" evidence="10">
    <location>
        <begin position="113"/>
        <end position="198"/>
    </location>
</feature>
<organism evidence="12 13">
    <name type="scientific">Tolypocladium ophioglossoides (strain CBS 100239)</name>
    <name type="common">Snaketongue truffleclub</name>
    <name type="synonym">Elaphocordyceps ophioglossoides</name>
    <dbReference type="NCBI Taxonomy" id="1163406"/>
    <lineage>
        <taxon>Eukaryota</taxon>
        <taxon>Fungi</taxon>
        <taxon>Dikarya</taxon>
        <taxon>Ascomycota</taxon>
        <taxon>Pezizomycotina</taxon>
        <taxon>Sordariomycetes</taxon>
        <taxon>Hypocreomycetidae</taxon>
        <taxon>Hypocreales</taxon>
        <taxon>Ophiocordycipitaceae</taxon>
        <taxon>Tolypocladium</taxon>
    </lineage>
</organism>
<keyword evidence="6" id="KW-0999">Mitochondrion inner membrane</keyword>
<accession>A0A0L0N0L1</accession>
<evidence type="ECO:0000256" key="9">
    <source>
        <dbReference type="ARBA" id="ARBA00023136"/>
    </source>
</evidence>
<dbReference type="PANTHER" id="PTHR45939:SF1">
    <property type="entry name" value="MITOCHONDRIAL THIAMINE PYROPHOSPHATE CARRIER 1-RELATED"/>
    <property type="match status" value="1"/>
</dbReference>
<dbReference type="OrthoDB" id="446044at2759"/>
<gene>
    <name evidence="12" type="ORF">TOPH_07729</name>
</gene>
<evidence type="ECO:0000256" key="1">
    <source>
        <dbReference type="ARBA" id="ARBA00004448"/>
    </source>
</evidence>
<dbReference type="PROSITE" id="PS50920">
    <property type="entry name" value="SOLCAR"/>
    <property type="match status" value="3"/>
</dbReference>
<comment type="caution">
    <text evidence="12">The sequence shown here is derived from an EMBL/GenBank/DDBJ whole genome shotgun (WGS) entry which is preliminary data.</text>
</comment>
<keyword evidence="9 10" id="KW-0472">Membrane</keyword>
<sequence length="321" mass="35108">MVSTVDGIPPWVIGVAGSTGATVANALVYPLDIVKTRLQVQLKKSNGTTGHAERHHYKGTWHAILSILKDEGCLGLYHGLPVSSLGTASTNYAYFYWYSILRTLYLTKIQASTTIAADLGLGTAAGALAQLCTAPIAVVTARQQTRPDGEKKTTFQTTRDIIDGPDGYAGLWRGIKASLVLSVNPAITYGAYQRLRDVLYSNKKNLSPHEAFLLGALSKCIATIVTQPLIVARATLQSHLSSDPEKKPFKSFQEVLKYIIAHEGVLGLYKGLTPQILKGLLVQGILMMIKERVELIFVLLFRHLRKRIPQMLMKPARSILG</sequence>
<dbReference type="GO" id="GO:0005743">
    <property type="term" value="C:mitochondrial inner membrane"/>
    <property type="evidence" value="ECO:0007669"/>
    <property type="project" value="UniProtKB-SubCell"/>
</dbReference>
<feature type="repeat" description="Solcar" evidence="10">
    <location>
        <begin position="206"/>
        <end position="296"/>
    </location>
</feature>
<dbReference type="STRING" id="1163406.A0A0L0N0L1"/>
<keyword evidence="3 11" id="KW-0813">Transport</keyword>
<dbReference type="Proteomes" id="UP000036947">
    <property type="component" value="Unassembled WGS sequence"/>
</dbReference>
<dbReference type="Gene3D" id="1.50.40.10">
    <property type="entry name" value="Mitochondrial carrier domain"/>
    <property type="match status" value="1"/>
</dbReference>
<evidence type="ECO:0000256" key="10">
    <source>
        <dbReference type="PROSITE-ProRule" id="PRU00282"/>
    </source>
</evidence>
<reference evidence="12 13" key="1">
    <citation type="journal article" date="2015" name="BMC Genomics">
        <title>The genome of the truffle-parasite Tolypocladium ophioglossoides and the evolution of antifungal peptaibiotics.</title>
        <authorList>
            <person name="Quandt C.A."/>
            <person name="Bushley K.E."/>
            <person name="Spatafora J.W."/>
        </authorList>
    </citation>
    <scope>NUCLEOTIDE SEQUENCE [LARGE SCALE GENOMIC DNA]</scope>
    <source>
        <strain evidence="12 13">CBS 100239</strain>
    </source>
</reference>
<evidence type="ECO:0000256" key="6">
    <source>
        <dbReference type="ARBA" id="ARBA00022792"/>
    </source>
</evidence>
<evidence type="ECO:0000256" key="11">
    <source>
        <dbReference type="RuleBase" id="RU000488"/>
    </source>
</evidence>
<dbReference type="GO" id="GO:0015217">
    <property type="term" value="F:ADP transmembrane transporter activity"/>
    <property type="evidence" value="ECO:0007669"/>
    <property type="project" value="TreeGrafter"/>
</dbReference>
<keyword evidence="13" id="KW-1185">Reference proteome</keyword>
<feature type="repeat" description="Solcar" evidence="10">
    <location>
        <begin position="8"/>
        <end position="104"/>
    </location>
</feature>
<evidence type="ECO:0000256" key="8">
    <source>
        <dbReference type="ARBA" id="ARBA00023128"/>
    </source>
</evidence>
<comment type="subcellular location">
    <subcellularLocation>
        <location evidence="1">Mitochondrion inner membrane</location>
        <topology evidence="1">Multi-pass membrane protein</topology>
    </subcellularLocation>
</comment>
<dbReference type="InterPro" id="IPR052217">
    <property type="entry name" value="Mito/Peroxisomal_Carrier"/>
</dbReference>
<protein>
    <submittedName>
        <fullName evidence="12">Peroxisomal adenine nucleotide transporter 1</fullName>
    </submittedName>
</protein>
<keyword evidence="8" id="KW-0496">Mitochondrion</keyword>
<evidence type="ECO:0000313" key="12">
    <source>
        <dbReference type="EMBL" id="KND87653.1"/>
    </source>
</evidence>
<comment type="similarity">
    <text evidence="2 11">Belongs to the mitochondrial carrier (TC 2.A.29) family.</text>
</comment>
<keyword evidence="4 10" id="KW-0812">Transmembrane</keyword>
<dbReference type="AlphaFoldDB" id="A0A0L0N0L1"/>
<keyword evidence="5" id="KW-0677">Repeat</keyword>